<proteinExistence type="evidence at transcript level"/>
<evidence type="ECO:0000256" key="1">
    <source>
        <dbReference type="ARBA" id="ARBA00004271"/>
    </source>
</evidence>
<accession>A9NLQ8</accession>
<evidence type="ECO:0000256" key="2">
    <source>
        <dbReference type="ARBA" id="ARBA00022523"/>
    </source>
</evidence>
<dbReference type="PROSITE" id="PS51257">
    <property type="entry name" value="PROKAR_LIPOPROTEIN"/>
    <property type="match status" value="1"/>
</dbReference>
<sequence>MFYSDRNLAFMLGMGGCQLLLCLILLIDLCSSVLVEQQPLVLTYHNGPLLTTIPTVDVHLIWYGRFSPAQRSIVGDFVQSLEASKATEPSVYSWWKTTERYSGASNNAAAMANTRLGKQKLDDGYSLGKSLKRSQIAALVERAIASRAVPENSNAVYLVLTSDDVTVEGFCMSCGFHGDLMPRKKVPLPYAWVGNSETQCPGQCAWPFHQPIYGPQTPPLVAPNGDMGIDGMIINIATVLAGAVTNPFNSGYFQGDAAAPLEAVSACPGIYGKGAYPGFPGELLLDKTTRASYNAHGINGREFLLPAMWDPATGSCQASL</sequence>
<evidence type="ECO:0000256" key="3">
    <source>
        <dbReference type="ARBA" id="ARBA00022525"/>
    </source>
</evidence>
<dbReference type="GO" id="GO:0048046">
    <property type="term" value="C:apoplast"/>
    <property type="evidence" value="ECO:0007669"/>
    <property type="project" value="UniProtKB-SubCell"/>
</dbReference>
<dbReference type="Pfam" id="PF04674">
    <property type="entry name" value="Phi_1"/>
    <property type="match status" value="1"/>
</dbReference>
<dbReference type="PANTHER" id="PTHR31279:SF3">
    <property type="entry name" value="PROTEIN EXORDIUM-LIKE 2"/>
    <property type="match status" value="1"/>
</dbReference>
<keyword evidence="3" id="KW-0964">Secreted</keyword>
<dbReference type="InterPro" id="IPR006766">
    <property type="entry name" value="EXORDIUM-like"/>
</dbReference>
<keyword evidence="4 6" id="KW-0732">Signal</keyword>
<evidence type="ECO:0000256" key="4">
    <source>
        <dbReference type="ARBA" id="ARBA00022729"/>
    </source>
</evidence>
<evidence type="ECO:0008006" key="8">
    <source>
        <dbReference type="Google" id="ProtNLM"/>
    </source>
</evidence>
<evidence type="ECO:0000256" key="6">
    <source>
        <dbReference type="SAM" id="SignalP"/>
    </source>
</evidence>
<protein>
    <recommendedName>
        <fullName evidence="8">Phi-1-like phosphate-induced protein</fullName>
    </recommendedName>
</protein>
<reference evidence="7" key="1">
    <citation type="journal article" date="2008" name="BMC Genomics">
        <title>A conifer genomics resource of 200,000 spruce (Picea spp.) ESTs and 6,464 high-quality, sequence-finished full-length cDNAs for Sitka spruce (Picea sitchensis).</title>
        <authorList>
            <person name="Ralph S.G."/>
            <person name="Chun H.J."/>
            <person name="Kolosova N."/>
            <person name="Cooper D."/>
            <person name="Oddy C."/>
            <person name="Ritland C.E."/>
            <person name="Kirkpatrick R."/>
            <person name="Moore R."/>
            <person name="Barber S."/>
            <person name="Holt R.A."/>
            <person name="Jones S.J."/>
            <person name="Marra M.A."/>
            <person name="Douglas C.J."/>
            <person name="Ritland K."/>
            <person name="Bohlmann J."/>
        </authorList>
    </citation>
    <scope>NUCLEOTIDE SEQUENCE</scope>
    <source>
        <tissue evidence="7">Bark</tissue>
    </source>
</reference>
<feature type="chain" id="PRO_5002739473" description="Phi-1-like phosphate-induced protein" evidence="6">
    <location>
        <begin position="33"/>
        <end position="320"/>
    </location>
</feature>
<keyword evidence="2" id="KW-0052">Apoplast</keyword>
<comment type="similarity">
    <text evidence="5">Belongs to the EXORDIUM family.</text>
</comment>
<evidence type="ECO:0000256" key="5">
    <source>
        <dbReference type="ARBA" id="ARBA00023591"/>
    </source>
</evidence>
<dbReference type="AlphaFoldDB" id="A9NLQ8"/>
<evidence type="ECO:0000313" key="7">
    <source>
        <dbReference type="EMBL" id="ABK21569.1"/>
    </source>
</evidence>
<organism evidence="7">
    <name type="scientific">Picea sitchensis</name>
    <name type="common">Sitka spruce</name>
    <name type="synonym">Pinus sitchensis</name>
    <dbReference type="NCBI Taxonomy" id="3332"/>
    <lineage>
        <taxon>Eukaryota</taxon>
        <taxon>Viridiplantae</taxon>
        <taxon>Streptophyta</taxon>
        <taxon>Embryophyta</taxon>
        <taxon>Tracheophyta</taxon>
        <taxon>Spermatophyta</taxon>
        <taxon>Pinopsida</taxon>
        <taxon>Pinidae</taxon>
        <taxon>Conifers I</taxon>
        <taxon>Pinales</taxon>
        <taxon>Pinaceae</taxon>
        <taxon>Picea</taxon>
    </lineage>
</organism>
<comment type="subcellular location">
    <subcellularLocation>
        <location evidence="1">Secreted</location>
        <location evidence="1">Extracellular space</location>
        <location evidence="1">Apoplast</location>
    </subcellularLocation>
</comment>
<dbReference type="PANTHER" id="PTHR31279">
    <property type="entry name" value="PROTEIN EXORDIUM-LIKE 5"/>
    <property type="match status" value="1"/>
</dbReference>
<feature type="signal peptide" evidence="6">
    <location>
        <begin position="1"/>
        <end position="32"/>
    </location>
</feature>
<dbReference type="EMBL" id="EF082195">
    <property type="protein sequence ID" value="ABK21569.1"/>
    <property type="molecule type" value="mRNA"/>
</dbReference>
<name>A9NLQ8_PICSI</name>